<evidence type="ECO:0000313" key="2">
    <source>
        <dbReference type="Proteomes" id="UP000799779"/>
    </source>
</evidence>
<dbReference type="EMBL" id="ML977645">
    <property type="protein sequence ID" value="KAF1995122.1"/>
    <property type="molecule type" value="Genomic_DNA"/>
</dbReference>
<gene>
    <name evidence="1" type="ORF">P154DRAFT_500793</name>
</gene>
<reference evidence="1" key="1">
    <citation type="journal article" date="2020" name="Stud. Mycol.">
        <title>101 Dothideomycetes genomes: a test case for predicting lifestyles and emergence of pathogens.</title>
        <authorList>
            <person name="Haridas S."/>
            <person name="Albert R."/>
            <person name="Binder M."/>
            <person name="Bloem J."/>
            <person name="Labutti K."/>
            <person name="Salamov A."/>
            <person name="Andreopoulos B."/>
            <person name="Baker S."/>
            <person name="Barry K."/>
            <person name="Bills G."/>
            <person name="Bluhm B."/>
            <person name="Cannon C."/>
            <person name="Castanera R."/>
            <person name="Culley D."/>
            <person name="Daum C."/>
            <person name="Ezra D."/>
            <person name="Gonzalez J."/>
            <person name="Henrissat B."/>
            <person name="Kuo A."/>
            <person name="Liang C."/>
            <person name="Lipzen A."/>
            <person name="Lutzoni F."/>
            <person name="Magnuson J."/>
            <person name="Mondo S."/>
            <person name="Nolan M."/>
            <person name="Ohm R."/>
            <person name="Pangilinan J."/>
            <person name="Park H.-J."/>
            <person name="Ramirez L."/>
            <person name="Alfaro M."/>
            <person name="Sun H."/>
            <person name="Tritt A."/>
            <person name="Yoshinaga Y."/>
            <person name="Zwiers L.-H."/>
            <person name="Turgeon B."/>
            <person name="Goodwin S."/>
            <person name="Spatafora J."/>
            <person name="Crous P."/>
            <person name="Grigoriev I."/>
        </authorList>
    </citation>
    <scope>NUCLEOTIDE SEQUENCE</scope>
    <source>
        <strain evidence="1">CBS 123094</strain>
    </source>
</reference>
<dbReference type="Gene3D" id="3.30.70.100">
    <property type="match status" value="1"/>
</dbReference>
<dbReference type="AlphaFoldDB" id="A0A6A5VZJ8"/>
<evidence type="ECO:0000313" key="1">
    <source>
        <dbReference type="EMBL" id="KAF1995122.1"/>
    </source>
</evidence>
<dbReference type="PANTHER" id="PTHR40257:SF1">
    <property type="entry name" value="DUF1330 DOMAIN-CONTAINING PROTEIN"/>
    <property type="match status" value="1"/>
</dbReference>
<organism evidence="1 2">
    <name type="scientific">Amniculicola lignicola CBS 123094</name>
    <dbReference type="NCBI Taxonomy" id="1392246"/>
    <lineage>
        <taxon>Eukaryota</taxon>
        <taxon>Fungi</taxon>
        <taxon>Dikarya</taxon>
        <taxon>Ascomycota</taxon>
        <taxon>Pezizomycotina</taxon>
        <taxon>Dothideomycetes</taxon>
        <taxon>Pleosporomycetidae</taxon>
        <taxon>Pleosporales</taxon>
        <taxon>Amniculicolaceae</taxon>
        <taxon>Amniculicola</taxon>
    </lineage>
</organism>
<protein>
    <submittedName>
        <fullName evidence="1">Uncharacterized protein</fullName>
    </submittedName>
</protein>
<accession>A0A6A5VZJ8</accession>
<proteinExistence type="predicted"/>
<dbReference type="Proteomes" id="UP000799779">
    <property type="component" value="Unassembled WGS sequence"/>
</dbReference>
<keyword evidence="2" id="KW-1185">Reference proteome</keyword>
<dbReference type="PANTHER" id="PTHR40257">
    <property type="match status" value="1"/>
</dbReference>
<sequence>MPLCTIHLLSLHTTTPAPLPTFLSTLRSTPLTPLITARVIRWIILPTHLSTTTLLSQNIHWDLLLILPSTDPLPAELVKLVQHHWSITAGIPSSLVSDFHAKNEKLLHPDRHGISIPALLREPREAEDKVERALSSHSLELSSELQTWIQRYTHSGPAENEDRSGAVSMLNLLAFKPGMKESYLKYGSAFKDRVGSRFGGNAKLVGSVVSQSSSLSQPRHLDDSSGWDEIALAHYPSLHHFAAMLGSADYQAANKTFRLPSLRDTCILFTEEIGVEKIMGMDKGNGAKL</sequence>
<name>A0A6A5VZJ8_9PLEO</name>
<dbReference type="OrthoDB" id="265717at2759"/>